<evidence type="ECO:0000313" key="3">
    <source>
        <dbReference type="Proteomes" id="UP001262582"/>
    </source>
</evidence>
<gene>
    <name evidence="2" type="ORF">RM539_07385</name>
</gene>
<dbReference type="SUPFAM" id="SSF51735">
    <property type="entry name" value="NAD(P)-binding Rossmann-fold domains"/>
    <property type="match status" value="1"/>
</dbReference>
<dbReference type="Gene3D" id="3.40.50.720">
    <property type="entry name" value="NAD(P)-binding Rossmann-like Domain"/>
    <property type="match status" value="1"/>
</dbReference>
<dbReference type="RefSeq" id="WP_311502746.1">
    <property type="nucleotide sequence ID" value="NZ_JAVRHK010000004.1"/>
</dbReference>
<reference evidence="2 3" key="1">
    <citation type="submission" date="2023-09" db="EMBL/GenBank/DDBJ databases">
        <authorList>
            <person name="Rey-Velasco X."/>
        </authorList>
    </citation>
    <scope>NUCLEOTIDE SEQUENCE [LARGE SCALE GENOMIC DNA]</scope>
    <source>
        <strain evidence="2 3">F117</strain>
    </source>
</reference>
<name>A0ABU3D4S3_9FLAO</name>
<protein>
    <submittedName>
        <fullName evidence="2">NAD(P)H-binding protein</fullName>
    </submittedName>
</protein>
<dbReference type="InterPro" id="IPR016040">
    <property type="entry name" value="NAD(P)-bd_dom"/>
</dbReference>
<dbReference type="EMBL" id="JAVRHK010000004">
    <property type="protein sequence ID" value="MDT0676401.1"/>
    <property type="molecule type" value="Genomic_DNA"/>
</dbReference>
<evidence type="ECO:0000313" key="2">
    <source>
        <dbReference type="EMBL" id="MDT0676401.1"/>
    </source>
</evidence>
<dbReference type="PANTHER" id="PTHR14097">
    <property type="entry name" value="OXIDOREDUCTASE HTATIP2"/>
    <property type="match status" value="1"/>
</dbReference>
<accession>A0ABU3D4S3</accession>
<organism evidence="2 3">
    <name type="scientific">Autumnicola musiva</name>
    <dbReference type="NCBI Taxonomy" id="3075589"/>
    <lineage>
        <taxon>Bacteria</taxon>
        <taxon>Pseudomonadati</taxon>
        <taxon>Bacteroidota</taxon>
        <taxon>Flavobacteriia</taxon>
        <taxon>Flavobacteriales</taxon>
        <taxon>Flavobacteriaceae</taxon>
        <taxon>Autumnicola</taxon>
    </lineage>
</organism>
<evidence type="ECO:0000259" key="1">
    <source>
        <dbReference type="Pfam" id="PF13460"/>
    </source>
</evidence>
<feature type="domain" description="NAD(P)-binding" evidence="1">
    <location>
        <begin position="10"/>
        <end position="127"/>
    </location>
</feature>
<keyword evidence="3" id="KW-1185">Reference proteome</keyword>
<comment type="caution">
    <text evidence="2">The sequence shown here is derived from an EMBL/GenBank/DDBJ whole genome shotgun (WGS) entry which is preliminary data.</text>
</comment>
<dbReference type="Pfam" id="PF13460">
    <property type="entry name" value="NAD_binding_10"/>
    <property type="match status" value="1"/>
</dbReference>
<sequence length="223" mass="25016">MKQKTAIVLGATGLTGGKLLRKLRENKNYGKIILFSRSPSHVRDVKIEEHLINLLELENYAEEFKADEVFCCIGTTKSKTPDKQKYKAIDYGIPVTAAKLCEANNISCFMVVSAMGSNPRSKIFYNRVKGKMERDVLQCNIRKTYIFKPSLIVGDREENRNGEKVASGIIKFINPFLKGPLRKYKSISAEEIAGAMLYLADDGYHTTRIESDEIAEIAKLAGE</sequence>
<dbReference type="PANTHER" id="PTHR14097:SF7">
    <property type="entry name" value="OXIDOREDUCTASE HTATIP2"/>
    <property type="match status" value="1"/>
</dbReference>
<dbReference type="Proteomes" id="UP001262582">
    <property type="component" value="Unassembled WGS sequence"/>
</dbReference>
<proteinExistence type="predicted"/>
<dbReference type="InterPro" id="IPR036291">
    <property type="entry name" value="NAD(P)-bd_dom_sf"/>
</dbReference>